<dbReference type="SUPFAM" id="SSF82693">
    <property type="entry name" value="Multidrug efflux transporter AcrB pore domain, PN1, PN2, PC1 and PC2 subdomains"/>
    <property type="match status" value="4"/>
</dbReference>
<comment type="subcellular location">
    <subcellularLocation>
        <location evidence="1 9">Cell inner membrane</location>
        <topology evidence="1 9">Multi-pass membrane protein</topology>
    </subcellularLocation>
</comment>
<dbReference type="EMBL" id="JAKOGG010000009">
    <property type="protein sequence ID" value="MCS4557415.1"/>
    <property type="molecule type" value="Genomic_DNA"/>
</dbReference>
<evidence type="ECO:0000256" key="3">
    <source>
        <dbReference type="ARBA" id="ARBA00022448"/>
    </source>
</evidence>
<dbReference type="Pfam" id="PF00873">
    <property type="entry name" value="ACR_tran"/>
    <property type="match status" value="1"/>
</dbReference>
<keyword evidence="7 9" id="KW-1133">Transmembrane helix</keyword>
<dbReference type="Gene3D" id="1.20.1640.10">
    <property type="entry name" value="Multidrug efflux transporter AcrB transmembrane domain"/>
    <property type="match status" value="2"/>
</dbReference>
<feature type="transmembrane region" description="Helical" evidence="9">
    <location>
        <begin position="895"/>
        <end position="915"/>
    </location>
</feature>
<dbReference type="InterPro" id="IPR001036">
    <property type="entry name" value="Acrflvin-R"/>
</dbReference>
<evidence type="ECO:0000313" key="11">
    <source>
        <dbReference type="Proteomes" id="UP001201549"/>
    </source>
</evidence>
<keyword evidence="8 9" id="KW-0472">Membrane</keyword>
<evidence type="ECO:0000256" key="8">
    <source>
        <dbReference type="ARBA" id="ARBA00023136"/>
    </source>
</evidence>
<evidence type="ECO:0000256" key="2">
    <source>
        <dbReference type="ARBA" id="ARBA00010942"/>
    </source>
</evidence>
<evidence type="ECO:0000313" key="10">
    <source>
        <dbReference type="EMBL" id="MCS4557415.1"/>
    </source>
</evidence>
<keyword evidence="11" id="KW-1185">Reference proteome</keyword>
<feature type="transmembrane region" description="Helical" evidence="9">
    <location>
        <begin position="470"/>
        <end position="493"/>
    </location>
</feature>
<feature type="transmembrane region" description="Helical" evidence="9">
    <location>
        <begin position="871"/>
        <end position="888"/>
    </location>
</feature>
<reference evidence="11" key="1">
    <citation type="submission" date="2023-07" db="EMBL/GenBank/DDBJ databases">
        <title>Shewanella mangrovi sp. nov., an acetaldehyde- degrading bacterium isolated from mangrove sediment.</title>
        <authorList>
            <person name="Liu Y."/>
        </authorList>
    </citation>
    <scope>NUCLEOTIDE SEQUENCE [LARGE SCALE GENOMIC DNA]</scope>
    <source>
        <strain evidence="11">C32</strain>
    </source>
</reference>
<evidence type="ECO:0000256" key="9">
    <source>
        <dbReference type="RuleBase" id="RU364070"/>
    </source>
</evidence>
<dbReference type="Gene3D" id="3.30.70.1320">
    <property type="entry name" value="Multidrug efflux transporter AcrB pore domain like"/>
    <property type="match status" value="1"/>
</dbReference>
<name>A0ABT2FP54_9GAMM</name>
<feature type="transmembrane region" description="Helical" evidence="9">
    <location>
        <begin position="1002"/>
        <end position="1024"/>
    </location>
</feature>
<dbReference type="Gene3D" id="3.30.70.1430">
    <property type="entry name" value="Multidrug efflux transporter AcrB pore domain"/>
    <property type="match status" value="2"/>
</dbReference>
<evidence type="ECO:0000256" key="4">
    <source>
        <dbReference type="ARBA" id="ARBA00022475"/>
    </source>
</evidence>
<sequence length="1040" mass="112386">MARFFIDRPIFAWVIAILIMLMGVLAIRSLPVAQYPQIAPPTVVVSATYPGASAKTVEDSVTQVIEQRMTGLDHMRYITSSSDSFGNAQVTVTFNAEADPDIAQVQVQNKLQAAMTLLPQEVQSQGVNVNKSTSGFLMVLGFISEDGSMNKSDIADFIGSTVQDPMSRVSGVGETQLFGAQYAMRIWLDPLKLTKYNLTTADVTAAIQSQNAQVASGQFGGAPAVPGQELNATITAQSRLQTPEQFRQIILKSNGAGANVYLSDVARVELGAESYSVTSLYNGQPASGLAIRLATGANALDTAKAVRAKLDELRPNFPQGLKVVYPYDTTPFVEKSIEGVVHTLLEAIVLVFVIMYLFLQNFRATLIPTIAVPVVLLGTFAILSFAGYSINTLTMFAMVLAIGLLVDDAIVVVENVERVMAEEGLSPKEATKKSMSQITGALVGIGATLSAVFVPMAFMSGSTGVIYRQFSITIVSAMALSVIVAIVLTPALCATMLKPLKKGESHGQTGFFGWFNRSFERFTNGYESTVAKFLKRSFRMMLIYLGFVAVVAWMFTRMPTAFLPDEDQGMLMTLATLPPNATQESTEKVLKKVSDLYQKEDGVNSVFTVAGFSFAGRGQNMGMAFVNMKDWSERTDAKDSVQAVAGRMMGAFSQFKDAMVFAIVPPAIIELGTANGFDVYLQDLTGKGHEELMNARNQLLGMASQSPILMGVRPNGQEDMPMYKLDIDHEKLMAFGVQISAVNQTLATAWGSSYVNDFIDRGRVKRVYVQGDAQFRMQPDDLDKWYVRNNAGTMVPFSAFATGDWEYGSPRLERFNGISAVNIQGASAPGYSTGDAMAEMEKLAHQLPPGFALSWNGISYEERLSGNQAPGLYALSLLVVFLLLAALYESWSVPFAVILVVPLGIIGALLAMNGRGLSNDVFFQVGLLTTVGLATKNAILIVEFAKEYFEKGAGLIEATLHAVRVRIRPILMTSLAFGLGVVPLTISSGAGSGSQHAIGTGVLGGMMSSTFLGIFFIPIFFVVVERLFMKKGESEKPKAD</sequence>
<dbReference type="PANTHER" id="PTHR32063:SF13">
    <property type="entry name" value="MULTIDRUG EFFLUX PUMP SUBUNIT ACRB-RELATED"/>
    <property type="match status" value="1"/>
</dbReference>
<keyword evidence="6 9" id="KW-0812">Transmembrane</keyword>
<evidence type="ECO:0000256" key="6">
    <source>
        <dbReference type="ARBA" id="ARBA00022692"/>
    </source>
</evidence>
<dbReference type="SUPFAM" id="SSF82714">
    <property type="entry name" value="Multidrug efflux transporter AcrB TolC docking domain, DN and DC subdomains"/>
    <property type="match status" value="2"/>
</dbReference>
<feature type="transmembrane region" description="Helical" evidence="9">
    <location>
        <begin position="921"/>
        <end position="942"/>
    </location>
</feature>
<dbReference type="SUPFAM" id="SSF82866">
    <property type="entry name" value="Multidrug efflux transporter AcrB transmembrane domain"/>
    <property type="match status" value="2"/>
</dbReference>
<dbReference type="PANTHER" id="PTHR32063">
    <property type="match status" value="1"/>
</dbReference>
<dbReference type="Gene3D" id="3.30.70.1440">
    <property type="entry name" value="Multidrug efflux transporter AcrB pore domain"/>
    <property type="match status" value="1"/>
</dbReference>
<comment type="caution">
    <text evidence="9">Lacks conserved residue(s) required for the propagation of feature annotation.</text>
</comment>
<feature type="transmembrane region" description="Helical" evidence="9">
    <location>
        <begin position="437"/>
        <end position="458"/>
    </location>
</feature>
<dbReference type="NCBIfam" id="TIGR00915">
    <property type="entry name" value="2A0602"/>
    <property type="match status" value="1"/>
</dbReference>
<feature type="transmembrane region" description="Helical" evidence="9">
    <location>
        <begin position="538"/>
        <end position="555"/>
    </location>
</feature>
<dbReference type="InterPro" id="IPR027463">
    <property type="entry name" value="AcrB_DN_DC_subdom"/>
</dbReference>
<evidence type="ECO:0000256" key="7">
    <source>
        <dbReference type="ARBA" id="ARBA00022989"/>
    </source>
</evidence>
<keyword evidence="3 9" id="KW-0813">Transport</keyword>
<protein>
    <recommendedName>
        <fullName evidence="9">Efflux pump membrane transporter</fullName>
    </recommendedName>
</protein>
<dbReference type="NCBIfam" id="NF000282">
    <property type="entry name" value="RND_permease_1"/>
    <property type="match status" value="1"/>
</dbReference>
<evidence type="ECO:0000256" key="5">
    <source>
        <dbReference type="ARBA" id="ARBA00022519"/>
    </source>
</evidence>
<organism evidence="10 11">
    <name type="scientific">Shewanella electrica</name>
    <dbReference type="NCBI Taxonomy" id="515560"/>
    <lineage>
        <taxon>Bacteria</taxon>
        <taxon>Pseudomonadati</taxon>
        <taxon>Pseudomonadota</taxon>
        <taxon>Gammaproteobacteria</taxon>
        <taxon>Alteromonadales</taxon>
        <taxon>Shewanellaceae</taxon>
        <taxon>Shewanella</taxon>
    </lineage>
</organism>
<dbReference type="InterPro" id="IPR004764">
    <property type="entry name" value="MdtF-like"/>
</dbReference>
<proteinExistence type="inferred from homology"/>
<dbReference type="RefSeq" id="WP_238896892.1">
    <property type="nucleotide sequence ID" value="NZ_JAKOGG010000009.1"/>
</dbReference>
<keyword evidence="4" id="KW-1003">Cell membrane</keyword>
<gene>
    <name evidence="10" type="ORF">L9G74_13270</name>
</gene>
<feature type="transmembrane region" description="Helical" evidence="9">
    <location>
        <begin position="339"/>
        <end position="359"/>
    </location>
</feature>
<feature type="transmembrane region" description="Helical" evidence="9">
    <location>
        <begin position="366"/>
        <end position="390"/>
    </location>
</feature>
<comment type="caution">
    <text evidence="10">The sequence shown here is derived from an EMBL/GenBank/DDBJ whole genome shotgun (WGS) entry which is preliminary data.</text>
</comment>
<feature type="transmembrane region" description="Helical" evidence="9">
    <location>
        <begin position="970"/>
        <end position="990"/>
    </location>
</feature>
<accession>A0ABT2FP54</accession>
<dbReference type="Proteomes" id="UP001201549">
    <property type="component" value="Unassembled WGS sequence"/>
</dbReference>
<dbReference type="PRINTS" id="PR00702">
    <property type="entry name" value="ACRIFLAVINRP"/>
</dbReference>
<comment type="similarity">
    <text evidence="2 9">Belongs to the resistance-nodulation-cell division (RND) (TC 2.A.6) family.</text>
</comment>
<evidence type="ECO:0000256" key="1">
    <source>
        <dbReference type="ARBA" id="ARBA00004429"/>
    </source>
</evidence>
<dbReference type="Gene3D" id="3.30.2090.10">
    <property type="entry name" value="Multidrug efflux transporter AcrB TolC docking domain, DN and DC subdomains"/>
    <property type="match status" value="2"/>
</dbReference>
<keyword evidence="5 9" id="KW-0997">Cell inner membrane</keyword>